<evidence type="ECO:0000313" key="1">
    <source>
        <dbReference type="EMBL" id="PMD22061.1"/>
    </source>
</evidence>
<keyword evidence="2" id="KW-1185">Reference proteome</keyword>
<protein>
    <submittedName>
        <fullName evidence="1">Uncharacterized protein</fullName>
    </submittedName>
</protein>
<accession>A0A2J6Q737</accession>
<dbReference type="EMBL" id="KZ613479">
    <property type="protein sequence ID" value="PMD22061.1"/>
    <property type="molecule type" value="Genomic_DNA"/>
</dbReference>
<name>A0A2J6Q737_9HELO</name>
<reference evidence="1 2" key="1">
    <citation type="submission" date="2016-05" db="EMBL/GenBank/DDBJ databases">
        <title>A degradative enzymes factory behind the ericoid mycorrhizal symbiosis.</title>
        <authorList>
            <consortium name="DOE Joint Genome Institute"/>
            <person name="Martino E."/>
            <person name="Morin E."/>
            <person name="Grelet G."/>
            <person name="Kuo A."/>
            <person name="Kohler A."/>
            <person name="Daghino S."/>
            <person name="Barry K."/>
            <person name="Choi C."/>
            <person name="Cichocki N."/>
            <person name="Clum A."/>
            <person name="Copeland A."/>
            <person name="Hainaut M."/>
            <person name="Haridas S."/>
            <person name="Labutti K."/>
            <person name="Lindquist E."/>
            <person name="Lipzen A."/>
            <person name="Khouja H.-R."/>
            <person name="Murat C."/>
            <person name="Ohm R."/>
            <person name="Olson A."/>
            <person name="Spatafora J."/>
            <person name="Veneault-Fourrey C."/>
            <person name="Henrissat B."/>
            <person name="Grigoriev I."/>
            <person name="Martin F."/>
            <person name="Perotto S."/>
        </authorList>
    </citation>
    <scope>NUCLEOTIDE SEQUENCE [LARGE SCALE GENOMIC DNA]</scope>
    <source>
        <strain evidence="1 2">UAMH 7357</strain>
    </source>
</reference>
<dbReference type="AlphaFoldDB" id="A0A2J6Q737"/>
<evidence type="ECO:0000313" key="2">
    <source>
        <dbReference type="Proteomes" id="UP000235672"/>
    </source>
</evidence>
<proteinExistence type="predicted"/>
<organism evidence="1 2">
    <name type="scientific">Hyaloscypha hepaticicola</name>
    <dbReference type="NCBI Taxonomy" id="2082293"/>
    <lineage>
        <taxon>Eukaryota</taxon>
        <taxon>Fungi</taxon>
        <taxon>Dikarya</taxon>
        <taxon>Ascomycota</taxon>
        <taxon>Pezizomycotina</taxon>
        <taxon>Leotiomycetes</taxon>
        <taxon>Helotiales</taxon>
        <taxon>Hyaloscyphaceae</taxon>
        <taxon>Hyaloscypha</taxon>
    </lineage>
</organism>
<dbReference type="Proteomes" id="UP000235672">
    <property type="component" value="Unassembled WGS sequence"/>
</dbReference>
<gene>
    <name evidence="1" type="ORF">NA56DRAFT_703041</name>
</gene>
<sequence length="176" mass="20399">MCTAFQNHCPSCCTNNGGVYPRRCPDLHPIDEQNPKIALETCDRCKRKEQKYSWWKDKWASLLRLFWIKASAYQVEEEQPDHPTILVTQYCLRRENELLAAPDVASWRGSGELKWYCVGQQAGRSGVDGRRWNTPQEATANWCQRLERTITPSSSITPRMLRILYPISCLQKPNPN</sequence>